<dbReference type="Gene3D" id="3.80.10.10">
    <property type="entry name" value="Ribonuclease Inhibitor"/>
    <property type="match status" value="3"/>
</dbReference>
<dbReference type="RefSeq" id="WP_212017571.1">
    <property type="nucleotide sequence ID" value="NZ_JAAFYZ010000176.1"/>
</dbReference>
<keyword evidence="2" id="KW-0433">Leucine-rich repeat</keyword>
<proteinExistence type="predicted"/>
<keyword evidence="3" id="KW-0677">Repeat</keyword>
<keyword evidence="5" id="KW-1185">Reference proteome</keyword>
<dbReference type="PANTHER" id="PTHR24113:SF12">
    <property type="entry name" value="RAN GTPASE-ACTIVATING PROTEIN 1"/>
    <property type="match status" value="1"/>
</dbReference>
<dbReference type="Proteomes" id="UP000730482">
    <property type="component" value="Unassembled WGS sequence"/>
</dbReference>
<evidence type="ECO:0000313" key="5">
    <source>
        <dbReference type="Proteomes" id="UP000730482"/>
    </source>
</evidence>
<evidence type="ECO:0000256" key="3">
    <source>
        <dbReference type="ARBA" id="ARBA00022737"/>
    </source>
</evidence>
<comment type="caution">
    <text evidence="4">The sequence shown here is derived from an EMBL/GenBank/DDBJ whole genome shotgun (WGS) entry which is preliminary data.</text>
</comment>
<evidence type="ECO:0000313" key="4">
    <source>
        <dbReference type="EMBL" id="MBS2552209.1"/>
    </source>
</evidence>
<accession>A0ABS5L205</accession>
<dbReference type="Pfam" id="PF13516">
    <property type="entry name" value="LRR_6"/>
    <property type="match status" value="1"/>
</dbReference>
<dbReference type="SUPFAM" id="SSF52047">
    <property type="entry name" value="RNI-like"/>
    <property type="match status" value="1"/>
</dbReference>
<dbReference type="InterPro" id="IPR001611">
    <property type="entry name" value="Leu-rich_rpt"/>
</dbReference>
<reference evidence="4 5" key="1">
    <citation type="submission" date="2020-02" db="EMBL/GenBank/DDBJ databases">
        <title>Acidophilic actinobacteria isolated from forest soil.</title>
        <authorList>
            <person name="Golinska P."/>
        </authorList>
    </citation>
    <scope>NUCLEOTIDE SEQUENCE [LARGE SCALE GENOMIC DNA]</scope>
    <source>
        <strain evidence="4 5">NL8</strain>
    </source>
</reference>
<evidence type="ECO:0000256" key="1">
    <source>
        <dbReference type="ARBA" id="ARBA00022468"/>
    </source>
</evidence>
<dbReference type="InterPro" id="IPR027038">
    <property type="entry name" value="RanGap"/>
</dbReference>
<name>A0ABS5L205_9ACTN</name>
<gene>
    <name evidence="4" type="ORF">KGQ19_35665</name>
</gene>
<dbReference type="EMBL" id="JAAFYZ010000176">
    <property type="protein sequence ID" value="MBS2552209.1"/>
    <property type="molecule type" value="Genomic_DNA"/>
</dbReference>
<organism evidence="4 5">
    <name type="scientific">Catenulispora pinistramenti</name>
    <dbReference type="NCBI Taxonomy" id="2705254"/>
    <lineage>
        <taxon>Bacteria</taxon>
        <taxon>Bacillati</taxon>
        <taxon>Actinomycetota</taxon>
        <taxon>Actinomycetes</taxon>
        <taxon>Catenulisporales</taxon>
        <taxon>Catenulisporaceae</taxon>
        <taxon>Catenulispora</taxon>
    </lineage>
</organism>
<evidence type="ECO:0000256" key="2">
    <source>
        <dbReference type="ARBA" id="ARBA00022614"/>
    </source>
</evidence>
<sequence length="395" mass="39494">MSDGNGFDGSGAARGFPARPAAELAPVLAWLRRGEAVHARTDFPAGTALPDGRLDMCKQDLGPLGAQAVADALPAGGGPVRHLLLGTDGLGDGGAAAVAPKAVAAHVETLYLGCNNIGGGGVCEIAGRLIASPGVVKALWLKRNPVGPDGVRAVAETVRAGTVLRTIDLTQTGLAAPDVAVLVDAMIAAAGGHHAIERLYLSGNRLAADGAQELARLLVAGAVAELYVSAAHLGDAGAHVLATALHTAPAGALRRLSVASNGIGPAALAELVAAAAGAGVELFDAARVKAAAVLGADDNRLDESGAATVADALAAPHRLAYLNLHHTGLGSRGALRLLDGAQRATTPTRFKLGGGIAKRVKKELTALAADIPASVFDVAPDVRAIRSVYRTAPPA</sequence>
<dbReference type="PANTHER" id="PTHR24113">
    <property type="entry name" value="RAN GTPASE-ACTIVATING PROTEIN 1"/>
    <property type="match status" value="1"/>
</dbReference>
<protein>
    <submittedName>
        <fullName evidence="4">Ribonuclease inhibitor</fullName>
    </submittedName>
</protein>
<dbReference type="InterPro" id="IPR032675">
    <property type="entry name" value="LRR_dom_sf"/>
</dbReference>
<keyword evidence="1" id="KW-0343">GTPase activation</keyword>
<dbReference type="SMART" id="SM00368">
    <property type="entry name" value="LRR_RI"/>
    <property type="match status" value="5"/>
</dbReference>